<dbReference type="Gramene" id="mRNA:HanXRQr2_Chr11g0509471">
    <property type="protein sequence ID" value="mRNA:HanXRQr2_Chr11g0509471"/>
    <property type="gene ID" value="HanXRQr2_Chr11g0509471"/>
</dbReference>
<gene>
    <name evidence="4" type="ORF">HannXRQ_Chr11g0346141</name>
    <name evidence="2" type="ORF">HanXRQr2_Chr11g0509461</name>
    <name evidence="3" type="ORF">HanXRQr2_Chr11g0509471</name>
</gene>
<evidence type="ECO:0000256" key="1">
    <source>
        <dbReference type="SAM" id="Phobius"/>
    </source>
</evidence>
<evidence type="ECO:0000313" key="4">
    <source>
        <dbReference type="EMBL" id="OTG08837.1"/>
    </source>
</evidence>
<dbReference type="EMBL" id="MNCJ02000326">
    <property type="protein sequence ID" value="KAF5783571.1"/>
    <property type="molecule type" value="Genomic_DNA"/>
</dbReference>
<keyword evidence="1" id="KW-0812">Transmembrane</keyword>
<evidence type="ECO:0000313" key="5">
    <source>
        <dbReference type="Proteomes" id="UP000215914"/>
    </source>
</evidence>
<dbReference type="Gramene" id="mRNA:HanXRQr2_Chr11g0509461">
    <property type="protein sequence ID" value="mRNA:HanXRQr2_Chr11g0509461"/>
    <property type="gene ID" value="HanXRQr2_Chr11g0509461"/>
</dbReference>
<reference evidence="4" key="2">
    <citation type="submission" date="2017-02" db="EMBL/GenBank/DDBJ databases">
        <title>Sunflower complete genome.</title>
        <authorList>
            <person name="Langlade N."/>
            <person name="Munos S."/>
        </authorList>
    </citation>
    <scope>NUCLEOTIDE SEQUENCE [LARGE SCALE GENOMIC DNA]</scope>
    <source>
        <tissue evidence="4">Leaves</tissue>
    </source>
</reference>
<accession>A0A251TCF6</accession>
<feature type="transmembrane region" description="Helical" evidence="1">
    <location>
        <begin position="142"/>
        <end position="161"/>
    </location>
</feature>
<proteinExistence type="predicted"/>
<dbReference type="Proteomes" id="UP000215914">
    <property type="component" value="Chromosome 11"/>
</dbReference>
<keyword evidence="5" id="KW-1185">Reference proteome</keyword>
<dbReference type="AlphaFoldDB" id="A0A251TCF6"/>
<dbReference type="EMBL" id="CM007900">
    <property type="protein sequence ID" value="OTG08837.1"/>
    <property type="molecule type" value="Genomic_DNA"/>
</dbReference>
<organism evidence="4 5">
    <name type="scientific">Helianthus annuus</name>
    <name type="common">Common sunflower</name>
    <dbReference type="NCBI Taxonomy" id="4232"/>
    <lineage>
        <taxon>Eukaryota</taxon>
        <taxon>Viridiplantae</taxon>
        <taxon>Streptophyta</taxon>
        <taxon>Embryophyta</taxon>
        <taxon>Tracheophyta</taxon>
        <taxon>Spermatophyta</taxon>
        <taxon>Magnoliopsida</taxon>
        <taxon>eudicotyledons</taxon>
        <taxon>Gunneridae</taxon>
        <taxon>Pentapetalae</taxon>
        <taxon>asterids</taxon>
        <taxon>campanulids</taxon>
        <taxon>Asterales</taxon>
        <taxon>Asteraceae</taxon>
        <taxon>Asteroideae</taxon>
        <taxon>Heliantheae alliance</taxon>
        <taxon>Heliantheae</taxon>
        <taxon>Helianthus</taxon>
    </lineage>
</organism>
<reference evidence="2 5" key="1">
    <citation type="journal article" date="2017" name="Nature">
        <title>The sunflower genome provides insights into oil metabolism, flowering and Asterid evolution.</title>
        <authorList>
            <person name="Badouin H."/>
            <person name="Gouzy J."/>
            <person name="Grassa C.J."/>
            <person name="Murat F."/>
            <person name="Staton S.E."/>
            <person name="Cottret L."/>
            <person name="Lelandais-Briere C."/>
            <person name="Owens G.L."/>
            <person name="Carrere S."/>
            <person name="Mayjonade B."/>
            <person name="Legrand L."/>
            <person name="Gill N."/>
            <person name="Kane N.C."/>
            <person name="Bowers J.E."/>
            <person name="Hubner S."/>
            <person name="Bellec A."/>
            <person name="Berard A."/>
            <person name="Berges H."/>
            <person name="Blanchet N."/>
            <person name="Boniface M.C."/>
            <person name="Brunel D."/>
            <person name="Catrice O."/>
            <person name="Chaidir N."/>
            <person name="Claudel C."/>
            <person name="Donnadieu C."/>
            <person name="Faraut T."/>
            <person name="Fievet G."/>
            <person name="Helmstetter N."/>
            <person name="King M."/>
            <person name="Knapp S.J."/>
            <person name="Lai Z."/>
            <person name="Le Paslier M.C."/>
            <person name="Lippi Y."/>
            <person name="Lorenzon L."/>
            <person name="Mandel J.R."/>
            <person name="Marage G."/>
            <person name="Marchand G."/>
            <person name="Marquand E."/>
            <person name="Bret-Mestries E."/>
            <person name="Morien E."/>
            <person name="Nambeesan S."/>
            <person name="Nguyen T."/>
            <person name="Pegot-Espagnet P."/>
            <person name="Pouilly N."/>
            <person name="Raftis F."/>
            <person name="Sallet E."/>
            <person name="Schiex T."/>
            <person name="Thomas J."/>
            <person name="Vandecasteele C."/>
            <person name="Vares D."/>
            <person name="Vear F."/>
            <person name="Vautrin S."/>
            <person name="Crespi M."/>
            <person name="Mangin B."/>
            <person name="Burke J.M."/>
            <person name="Salse J."/>
            <person name="Munos S."/>
            <person name="Vincourt P."/>
            <person name="Rieseberg L.H."/>
            <person name="Langlade N.B."/>
        </authorList>
    </citation>
    <scope>NUCLEOTIDE SEQUENCE [LARGE SCALE GENOMIC DNA]</scope>
    <source>
        <strain evidence="5">cv. SF193</strain>
        <tissue evidence="2">Leaves</tissue>
    </source>
</reference>
<evidence type="ECO:0000313" key="3">
    <source>
        <dbReference type="EMBL" id="KAF5783572.1"/>
    </source>
</evidence>
<dbReference type="InParanoid" id="A0A251TCF6"/>
<keyword evidence="1" id="KW-0472">Membrane</keyword>
<name>A0A251TCF6_HELAN</name>
<evidence type="ECO:0000313" key="2">
    <source>
        <dbReference type="EMBL" id="KAF5783571.1"/>
    </source>
</evidence>
<reference evidence="2" key="3">
    <citation type="submission" date="2020-06" db="EMBL/GenBank/DDBJ databases">
        <title>Helianthus annuus Genome sequencing and assembly Release 2.</title>
        <authorList>
            <person name="Gouzy J."/>
            <person name="Langlade N."/>
            <person name="Munos S."/>
        </authorList>
    </citation>
    <scope>NUCLEOTIDE SEQUENCE</scope>
    <source>
        <tissue evidence="2">Leaves</tissue>
    </source>
</reference>
<sequence length="173" mass="19375">MYITSHTRNMAVMMKSQIHGFLSLRSASSSLSLRRTALPPRPLILRACASNPDHDRFFILKKGAVVKLRIKEVLEAASQEAEADIEADLYAAEDSEIHEVVEKRPKSLWGFVSREVINAILGVEMFAMLGMCIGFKNWVKQYPIVPILLFVSVIALKYALYKTGGWGVCIVHP</sequence>
<protein>
    <submittedName>
        <fullName evidence="4">Uncharacterized protein</fullName>
    </submittedName>
</protein>
<dbReference type="EMBL" id="MNCJ02000326">
    <property type="protein sequence ID" value="KAF5783572.1"/>
    <property type="molecule type" value="Genomic_DNA"/>
</dbReference>
<keyword evidence="1" id="KW-1133">Transmembrane helix</keyword>
<feature type="transmembrane region" description="Helical" evidence="1">
    <location>
        <begin position="116"/>
        <end position="135"/>
    </location>
</feature>